<keyword evidence="2" id="KW-1185">Reference proteome</keyword>
<organism evidence="1 2">
    <name type="scientific">Rosistilla carotiformis</name>
    <dbReference type="NCBI Taxonomy" id="2528017"/>
    <lineage>
        <taxon>Bacteria</taxon>
        <taxon>Pseudomonadati</taxon>
        <taxon>Planctomycetota</taxon>
        <taxon>Planctomycetia</taxon>
        <taxon>Pirellulales</taxon>
        <taxon>Pirellulaceae</taxon>
        <taxon>Rosistilla</taxon>
    </lineage>
</organism>
<reference evidence="1 2" key="1">
    <citation type="submission" date="2019-02" db="EMBL/GenBank/DDBJ databases">
        <title>Deep-cultivation of Planctomycetes and their phenomic and genomic characterization uncovers novel biology.</title>
        <authorList>
            <person name="Wiegand S."/>
            <person name="Jogler M."/>
            <person name="Boedeker C."/>
            <person name="Pinto D."/>
            <person name="Vollmers J."/>
            <person name="Rivas-Marin E."/>
            <person name="Kohn T."/>
            <person name="Peeters S.H."/>
            <person name="Heuer A."/>
            <person name="Rast P."/>
            <person name="Oberbeckmann S."/>
            <person name="Bunk B."/>
            <person name="Jeske O."/>
            <person name="Meyerdierks A."/>
            <person name="Storesund J.E."/>
            <person name="Kallscheuer N."/>
            <person name="Luecker S."/>
            <person name="Lage O.M."/>
            <person name="Pohl T."/>
            <person name="Merkel B.J."/>
            <person name="Hornburger P."/>
            <person name="Mueller R.-W."/>
            <person name="Bruemmer F."/>
            <person name="Labrenz M."/>
            <person name="Spormann A.M."/>
            <person name="Op den Camp H."/>
            <person name="Overmann J."/>
            <person name="Amann R."/>
            <person name="Jetten M.S.M."/>
            <person name="Mascher T."/>
            <person name="Medema M.H."/>
            <person name="Devos D.P."/>
            <person name="Kaster A.-K."/>
            <person name="Ovreas L."/>
            <person name="Rohde M."/>
            <person name="Galperin M.Y."/>
            <person name="Jogler C."/>
        </authorList>
    </citation>
    <scope>NUCLEOTIDE SEQUENCE [LARGE SCALE GENOMIC DNA]</scope>
    <source>
        <strain evidence="1 2">Poly24</strain>
    </source>
</reference>
<evidence type="ECO:0000313" key="2">
    <source>
        <dbReference type="Proteomes" id="UP000315082"/>
    </source>
</evidence>
<evidence type="ECO:0000313" key="1">
    <source>
        <dbReference type="EMBL" id="QDV67682.1"/>
    </source>
</evidence>
<dbReference type="EMBL" id="CP036348">
    <property type="protein sequence ID" value="QDV67682.1"/>
    <property type="molecule type" value="Genomic_DNA"/>
</dbReference>
<dbReference type="Proteomes" id="UP000315082">
    <property type="component" value="Chromosome"/>
</dbReference>
<name>A0A518JQ67_9BACT</name>
<proteinExistence type="predicted"/>
<accession>A0A518JQ67</accession>
<dbReference type="KEGG" id="rcf:Poly24_13840"/>
<protein>
    <submittedName>
        <fullName evidence="1">Uncharacterized protein</fullName>
    </submittedName>
</protein>
<dbReference type="AlphaFoldDB" id="A0A518JQ67"/>
<sequence>MACLSLKPCCEADDETKIASDAFTGIWSSHYQQTFIYLIIQPNQKAVFALLDQGYSFGEVPWIPAKNGIIVRGFPMLRLWQTNQPDRCKVRMQEIPPEMTNDTFVKFPLSFYMTRQQDHLPAALAELEIPKDWHGANPPSDFDRMVGKPRVVNLK</sequence>
<gene>
    <name evidence="1" type="ORF">Poly24_13840</name>
</gene>